<proteinExistence type="predicted"/>
<dbReference type="InterPro" id="IPR000639">
    <property type="entry name" value="Epox_hydrolase-like"/>
</dbReference>
<gene>
    <name evidence="3" type="ORF">SAMN02799620_01987</name>
</gene>
<dbReference type="RefSeq" id="WP_090356340.1">
    <property type="nucleotide sequence ID" value="NZ_FMUB01000004.1"/>
</dbReference>
<accession>A0A1G4W0Y7</accession>
<sequence length="307" mass="33492">MADPRVLELDLPHLHMTALEWGPSDGRLALCVHGFPDSAHSWRLVAPALADKGFRVIAPFTRGYAPTGPAPDGDYHLGALMSDLIDLHAAFGAPADAVLIGHDWGGWTANALAAYPDSPFAAHISMALPPIRVIASSSFGLARTAKMAAIQLRNSWYILFFQLPFLPERVLERVIPRLWKDWSPRHADVGGDVARTLAALPTPAHRRAAVAYYRANARFTPATAPYRHLHRYRLDLPRVGMLLLHGDQDGCMQVGYLEHAQKQLPDGSKVQIIPGAGHFLQVDKPEAVTVAILDYLAQLGLADPPGE</sequence>
<organism evidence="3 4">
    <name type="scientific">Mycolicibacterium fluoranthenivorans</name>
    <dbReference type="NCBI Taxonomy" id="258505"/>
    <lineage>
        <taxon>Bacteria</taxon>
        <taxon>Bacillati</taxon>
        <taxon>Actinomycetota</taxon>
        <taxon>Actinomycetes</taxon>
        <taxon>Mycobacteriales</taxon>
        <taxon>Mycobacteriaceae</taxon>
        <taxon>Mycolicibacterium</taxon>
    </lineage>
</organism>
<feature type="domain" description="AB hydrolase-1" evidence="2">
    <location>
        <begin position="30"/>
        <end position="285"/>
    </location>
</feature>
<dbReference type="Gene3D" id="3.40.50.1820">
    <property type="entry name" value="alpha/beta hydrolase"/>
    <property type="match status" value="1"/>
</dbReference>
<dbReference type="PRINTS" id="PR00412">
    <property type="entry name" value="EPOXHYDRLASE"/>
</dbReference>
<reference evidence="4" key="1">
    <citation type="submission" date="2016-10" db="EMBL/GenBank/DDBJ databases">
        <authorList>
            <person name="Varghese N."/>
            <person name="Submissions S."/>
        </authorList>
    </citation>
    <scope>NUCLEOTIDE SEQUENCE [LARGE SCALE GENOMIC DNA]</scope>
    <source>
        <strain evidence="4">UNC267MFSha1.1M11</strain>
    </source>
</reference>
<dbReference type="STRING" id="1502745.SAMN02799620_01987"/>
<evidence type="ECO:0000256" key="1">
    <source>
        <dbReference type="ARBA" id="ARBA00022801"/>
    </source>
</evidence>
<evidence type="ECO:0000313" key="3">
    <source>
        <dbReference type="EMBL" id="SCX15036.1"/>
    </source>
</evidence>
<dbReference type="AlphaFoldDB" id="A0A1G4W0Y7"/>
<dbReference type="SUPFAM" id="SSF53474">
    <property type="entry name" value="alpha/beta-Hydrolases"/>
    <property type="match status" value="1"/>
</dbReference>
<dbReference type="EMBL" id="FMUB01000004">
    <property type="protein sequence ID" value="SCX15036.1"/>
    <property type="molecule type" value="Genomic_DNA"/>
</dbReference>
<dbReference type="InterPro" id="IPR000073">
    <property type="entry name" value="AB_hydrolase_1"/>
</dbReference>
<dbReference type="Pfam" id="PF00561">
    <property type="entry name" value="Abhydrolase_1"/>
    <property type="match status" value="1"/>
</dbReference>
<dbReference type="GO" id="GO:0016787">
    <property type="term" value="F:hydrolase activity"/>
    <property type="evidence" value="ECO:0007669"/>
    <property type="project" value="UniProtKB-KW"/>
</dbReference>
<keyword evidence="1" id="KW-0378">Hydrolase</keyword>
<protein>
    <submittedName>
        <fullName evidence="3">Pimeloyl-ACP methyl ester carboxylesterase</fullName>
    </submittedName>
</protein>
<evidence type="ECO:0000313" key="4">
    <source>
        <dbReference type="Proteomes" id="UP000199707"/>
    </source>
</evidence>
<dbReference type="Proteomes" id="UP000199707">
    <property type="component" value="Unassembled WGS sequence"/>
</dbReference>
<name>A0A1G4W0Y7_9MYCO</name>
<dbReference type="InterPro" id="IPR029058">
    <property type="entry name" value="AB_hydrolase_fold"/>
</dbReference>
<evidence type="ECO:0000259" key="2">
    <source>
        <dbReference type="Pfam" id="PF00561"/>
    </source>
</evidence>
<dbReference type="PANTHER" id="PTHR43329">
    <property type="entry name" value="EPOXIDE HYDROLASE"/>
    <property type="match status" value="1"/>
</dbReference>